<dbReference type="Gene3D" id="1.10.260.40">
    <property type="entry name" value="lambda repressor-like DNA-binding domains"/>
    <property type="match status" value="1"/>
</dbReference>
<evidence type="ECO:0000256" key="2">
    <source>
        <dbReference type="SAM" id="Phobius"/>
    </source>
</evidence>
<keyword evidence="1" id="KW-0238">DNA-binding</keyword>
<dbReference type="EMBL" id="AP026802">
    <property type="protein sequence ID" value="BDR58108.1"/>
    <property type="molecule type" value="Genomic_DNA"/>
</dbReference>
<dbReference type="RefSeq" id="WP_317636028.1">
    <property type="nucleotide sequence ID" value="NZ_AP026802.1"/>
</dbReference>
<protein>
    <recommendedName>
        <fullName evidence="3">HTH cro/C1-type domain-containing protein</fullName>
    </recommendedName>
</protein>
<reference evidence="4 5" key="1">
    <citation type="journal article" date="2023" name="Microbiol. Spectr.">
        <title>Symbiosis of Carpenter Bees with Uncharacterized Lactic Acid Bacteria Showing NAD Auxotrophy.</title>
        <authorList>
            <person name="Kawasaki S."/>
            <person name="Ozawa K."/>
            <person name="Mori T."/>
            <person name="Yamamoto A."/>
            <person name="Ito M."/>
            <person name="Ohkuma M."/>
            <person name="Sakamoto M."/>
            <person name="Matsutani M."/>
        </authorList>
    </citation>
    <scope>NUCLEOTIDE SEQUENCE [LARGE SCALE GENOMIC DNA]</scope>
    <source>
        <strain evidence="4 5">XA3</strain>
    </source>
</reference>
<feature type="domain" description="HTH cro/C1-type" evidence="3">
    <location>
        <begin position="7"/>
        <end position="61"/>
    </location>
</feature>
<gene>
    <name evidence="4" type="ORF">XA3_05490</name>
</gene>
<dbReference type="PANTHER" id="PTHR46558:SF4">
    <property type="entry name" value="DNA-BIDING PHAGE PROTEIN"/>
    <property type="match status" value="1"/>
</dbReference>
<dbReference type="SMART" id="SM00530">
    <property type="entry name" value="HTH_XRE"/>
    <property type="match status" value="1"/>
</dbReference>
<dbReference type="CDD" id="cd00093">
    <property type="entry name" value="HTH_XRE"/>
    <property type="match status" value="1"/>
</dbReference>
<name>A0AAU9D3T1_9LACO</name>
<organism evidence="4 5">
    <name type="scientific">Xylocopilactobacillus apicola</name>
    <dbReference type="NCBI Taxonomy" id="2932184"/>
    <lineage>
        <taxon>Bacteria</taxon>
        <taxon>Bacillati</taxon>
        <taxon>Bacillota</taxon>
        <taxon>Bacilli</taxon>
        <taxon>Lactobacillales</taxon>
        <taxon>Lactobacillaceae</taxon>
        <taxon>Xylocopilactobacillus</taxon>
    </lineage>
</organism>
<sequence>MKFSERLKDQRRDLALTQKEVAQELHVTQQTISSWENGRSYPDLDSLIKLSDLYQISLDILLKEDVGMKEEIRKQEVLKNIKPAIISLNVLNMVIVVIMFILMSFEQIDKGRLGLAGFGVFGMSARFTNCSRNRCRSFGPFESAVLFKTLVRTKNFGMISTDI</sequence>
<evidence type="ECO:0000259" key="3">
    <source>
        <dbReference type="PROSITE" id="PS50943"/>
    </source>
</evidence>
<keyword evidence="5" id="KW-1185">Reference proteome</keyword>
<dbReference type="KEGG" id="xap:XA3_05490"/>
<evidence type="ECO:0000313" key="4">
    <source>
        <dbReference type="EMBL" id="BDR58108.1"/>
    </source>
</evidence>
<dbReference type="Pfam" id="PF01381">
    <property type="entry name" value="HTH_3"/>
    <property type="match status" value="1"/>
</dbReference>
<keyword evidence="2" id="KW-1133">Transmembrane helix</keyword>
<dbReference type="AlphaFoldDB" id="A0AAU9D3T1"/>
<accession>A0AAU9D3T1</accession>
<evidence type="ECO:0000313" key="5">
    <source>
        <dbReference type="Proteomes" id="UP001321861"/>
    </source>
</evidence>
<dbReference type="PROSITE" id="PS50943">
    <property type="entry name" value="HTH_CROC1"/>
    <property type="match status" value="1"/>
</dbReference>
<dbReference type="InterPro" id="IPR001387">
    <property type="entry name" value="Cro/C1-type_HTH"/>
</dbReference>
<dbReference type="Proteomes" id="UP001321861">
    <property type="component" value="Chromosome"/>
</dbReference>
<keyword evidence="2" id="KW-0812">Transmembrane</keyword>
<dbReference type="SUPFAM" id="SSF47413">
    <property type="entry name" value="lambda repressor-like DNA-binding domains"/>
    <property type="match status" value="1"/>
</dbReference>
<dbReference type="GO" id="GO:0003677">
    <property type="term" value="F:DNA binding"/>
    <property type="evidence" value="ECO:0007669"/>
    <property type="project" value="UniProtKB-KW"/>
</dbReference>
<proteinExistence type="predicted"/>
<feature type="transmembrane region" description="Helical" evidence="2">
    <location>
        <begin position="84"/>
        <end position="105"/>
    </location>
</feature>
<keyword evidence="2" id="KW-0472">Membrane</keyword>
<evidence type="ECO:0000256" key="1">
    <source>
        <dbReference type="ARBA" id="ARBA00023125"/>
    </source>
</evidence>
<dbReference type="PANTHER" id="PTHR46558">
    <property type="entry name" value="TRACRIPTIONAL REGULATORY PROTEIN-RELATED-RELATED"/>
    <property type="match status" value="1"/>
</dbReference>
<dbReference type="InterPro" id="IPR010982">
    <property type="entry name" value="Lambda_DNA-bd_dom_sf"/>
</dbReference>